<name>A0AAP0BR47_9ASPA</name>
<dbReference type="AlphaFoldDB" id="A0AAP0BR47"/>
<dbReference type="Proteomes" id="UP001418222">
    <property type="component" value="Unassembled WGS sequence"/>
</dbReference>
<comment type="caution">
    <text evidence="1">The sequence shown here is derived from an EMBL/GenBank/DDBJ whole genome shotgun (WGS) entry which is preliminary data.</text>
</comment>
<protein>
    <submittedName>
        <fullName evidence="1">Uncharacterized protein</fullName>
    </submittedName>
</protein>
<dbReference type="EMBL" id="JBBWWQ010000005">
    <property type="protein sequence ID" value="KAK8946940.1"/>
    <property type="molecule type" value="Genomic_DNA"/>
</dbReference>
<organism evidence="1 2">
    <name type="scientific">Platanthera zijinensis</name>
    <dbReference type="NCBI Taxonomy" id="2320716"/>
    <lineage>
        <taxon>Eukaryota</taxon>
        <taxon>Viridiplantae</taxon>
        <taxon>Streptophyta</taxon>
        <taxon>Embryophyta</taxon>
        <taxon>Tracheophyta</taxon>
        <taxon>Spermatophyta</taxon>
        <taxon>Magnoliopsida</taxon>
        <taxon>Liliopsida</taxon>
        <taxon>Asparagales</taxon>
        <taxon>Orchidaceae</taxon>
        <taxon>Orchidoideae</taxon>
        <taxon>Orchideae</taxon>
        <taxon>Orchidinae</taxon>
        <taxon>Platanthera</taxon>
    </lineage>
</organism>
<sequence>MPQKRLPTAKPMALRNNSVRIPAAAAVMAQTLKRRLFSCQSSATNFEAEIEF</sequence>
<reference evidence="1 2" key="1">
    <citation type="journal article" date="2022" name="Nat. Plants">
        <title>Genomes of leafy and leafless Platanthera orchids illuminate the evolution of mycoheterotrophy.</title>
        <authorList>
            <person name="Li M.H."/>
            <person name="Liu K.W."/>
            <person name="Li Z."/>
            <person name="Lu H.C."/>
            <person name="Ye Q.L."/>
            <person name="Zhang D."/>
            <person name="Wang J.Y."/>
            <person name="Li Y.F."/>
            <person name="Zhong Z.M."/>
            <person name="Liu X."/>
            <person name="Yu X."/>
            <person name="Liu D.K."/>
            <person name="Tu X.D."/>
            <person name="Liu B."/>
            <person name="Hao Y."/>
            <person name="Liao X.Y."/>
            <person name="Jiang Y.T."/>
            <person name="Sun W.H."/>
            <person name="Chen J."/>
            <person name="Chen Y.Q."/>
            <person name="Ai Y."/>
            <person name="Zhai J.W."/>
            <person name="Wu S.S."/>
            <person name="Zhou Z."/>
            <person name="Hsiao Y.Y."/>
            <person name="Wu W.L."/>
            <person name="Chen Y.Y."/>
            <person name="Lin Y.F."/>
            <person name="Hsu J.L."/>
            <person name="Li C.Y."/>
            <person name="Wang Z.W."/>
            <person name="Zhao X."/>
            <person name="Zhong W.Y."/>
            <person name="Ma X.K."/>
            <person name="Ma L."/>
            <person name="Huang J."/>
            <person name="Chen G.Z."/>
            <person name="Huang M.Z."/>
            <person name="Huang L."/>
            <person name="Peng D.H."/>
            <person name="Luo Y.B."/>
            <person name="Zou S.Q."/>
            <person name="Chen S.P."/>
            <person name="Lan S."/>
            <person name="Tsai W.C."/>
            <person name="Van de Peer Y."/>
            <person name="Liu Z.J."/>
        </authorList>
    </citation>
    <scope>NUCLEOTIDE SEQUENCE [LARGE SCALE GENOMIC DNA]</scope>
    <source>
        <strain evidence="1">Lor287</strain>
    </source>
</reference>
<keyword evidence="2" id="KW-1185">Reference proteome</keyword>
<evidence type="ECO:0000313" key="1">
    <source>
        <dbReference type="EMBL" id="KAK8946940.1"/>
    </source>
</evidence>
<evidence type="ECO:0000313" key="2">
    <source>
        <dbReference type="Proteomes" id="UP001418222"/>
    </source>
</evidence>
<proteinExistence type="predicted"/>
<gene>
    <name evidence="1" type="ORF">KSP39_PZI006698</name>
</gene>
<accession>A0AAP0BR47</accession>